<gene>
    <name evidence="9" type="ORF">DesfrDRAFT_2118</name>
</gene>
<dbReference type="GO" id="GO:0022857">
    <property type="term" value="F:transmembrane transporter activity"/>
    <property type="evidence" value="ECO:0007669"/>
    <property type="project" value="InterPro"/>
</dbReference>
<dbReference type="AlphaFoldDB" id="E1JWW9"/>
<keyword evidence="3" id="KW-0813">Transport</keyword>
<evidence type="ECO:0000256" key="5">
    <source>
        <dbReference type="ARBA" id="ARBA00022692"/>
    </source>
</evidence>
<proteinExistence type="inferred from homology"/>
<dbReference type="Pfam" id="PF01032">
    <property type="entry name" value="FecCD"/>
    <property type="match status" value="1"/>
</dbReference>
<dbReference type="EMBL" id="AECZ01000012">
    <property type="protein sequence ID" value="EFL51173.1"/>
    <property type="molecule type" value="Genomic_DNA"/>
</dbReference>
<keyword evidence="7 8" id="KW-0472">Membrane</keyword>
<dbReference type="STRING" id="596151.DesfrDRAFT_2118"/>
<dbReference type="PANTHER" id="PTHR30472:SF25">
    <property type="entry name" value="ABC TRANSPORTER PERMEASE PROTEIN MJ0876-RELATED"/>
    <property type="match status" value="1"/>
</dbReference>
<dbReference type="GO" id="GO:0033214">
    <property type="term" value="P:siderophore-iron import into cell"/>
    <property type="evidence" value="ECO:0007669"/>
    <property type="project" value="TreeGrafter"/>
</dbReference>
<evidence type="ECO:0000313" key="9">
    <source>
        <dbReference type="EMBL" id="EFL51173.1"/>
    </source>
</evidence>
<reference evidence="9 10" key="1">
    <citation type="submission" date="2010-08" db="EMBL/GenBank/DDBJ databases">
        <title>The draft genome of Desulfovibrio fructosovorans JJ.</title>
        <authorList>
            <consortium name="US DOE Joint Genome Institute (JGI-PGF)"/>
            <person name="Lucas S."/>
            <person name="Copeland A."/>
            <person name="Lapidus A."/>
            <person name="Cheng J.-F."/>
            <person name="Bruce D."/>
            <person name="Goodwin L."/>
            <person name="Pitluck S."/>
            <person name="Land M.L."/>
            <person name="Hauser L."/>
            <person name="Chang Y.-J."/>
            <person name="Jeffries C."/>
            <person name="Wall J.D."/>
            <person name="Stahl D.A."/>
            <person name="Arkin A.P."/>
            <person name="Dehal P."/>
            <person name="Stolyar S.M."/>
            <person name="Hazen T.C."/>
            <person name="Woyke T.J."/>
        </authorList>
    </citation>
    <scope>NUCLEOTIDE SEQUENCE [LARGE SCALE GENOMIC DNA]</scope>
    <source>
        <strain evidence="9 10">JJ</strain>
    </source>
</reference>
<name>E1JWW9_SOLFR</name>
<dbReference type="eggNOG" id="COG0609">
    <property type="taxonomic scope" value="Bacteria"/>
</dbReference>
<sequence length="336" mass="34597" precursor="true">MRQRDASLPLRLLLTCLPLGGLLIAVLVAGLIVGSSSLALDQVLPVLLGRETCDPTILAIVWKLRLPRTLLAALAGGALSLSGLVFQTLVRNPLADPYILGVSGGAGLGAVGGVLLGLPFLLGAGPLAFAGAMAAFTLTVVLSLREGRVSVTSLVLSGVMVNAFCSAAIMFFLSVARDHTLHATLVWLMGDTSSATLNSLTVLAPCVVAGTGVVFVLSQPMNLLLLGDEAAANLGVRVRQVRALLVVAAALMTSTVVSQTGLLGFVGLVCPHILRLICGHDQRVLVPGSLLFGACFLVSCDLLARLLSHEGAMPVGVLTAMLGAPIFLYLLRRSGA</sequence>
<dbReference type="SUPFAM" id="SSF81345">
    <property type="entry name" value="ABC transporter involved in vitamin B12 uptake, BtuC"/>
    <property type="match status" value="1"/>
</dbReference>
<organism evidence="9 10">
    <name type="scientific">Solidesulfovibrio fructosivorans JJ]</name>
    <dbReference type="NCBI Taxonomy" id="596151"/>
    <lineage>
        <taxon>Bacteria</taxon>
        <taxon>Pseudomonadati</taxon>
        <taxon>Thermodesulfobacteriota</taxon>
        <taxon>Desulfovibrionia</taxon>
        <taxon>Desulfovibrionales</taxon>
        <taxon>Desulfovibrionaceae</taxon>
        <taxon>Solidesulfovibrio</taxon>
    </lineage>
</organism>
<feature type="transmembrane region" description="Helical" evidence="8">
    <location>
        <begin position="98"/>
        <end position="121"/>
    </location>
</feature>
<accession>E1JWW9</accession>
<feature type="transmembrane region" description="Helical" evidence="8">
    <location>
        <begin position="195"/>
        <end position="217"/>
    </location>
</feature>
<feature type="transmembrane region" description="Helical" evidence="8">
    <location>
        <begin position="69"/>
        <end position="86"/>
    </location>
</feature>
<evidence type="ECO:0000256" key="8">
    <source>
        <dbReference type="SAM" id="Phobius"/>
    </source>
</evidence>
<feature type="transmembrane region" description="Helical" evidence="8">
    <location>
        <begin position="243"/>
        <end position="265"/>
    </location>
</feature>
<keyword evidence="10" id="KW-1185">Reference proteome</keyword>
<feature type="transmembrane region" description="Helical" evidence="8">
    <location>
        <begin position="151"/>
        <end position="175"/>
    </location>
</feature>
<keyword evidence="6 8" id="KW-1133">Transmembrane helix</keyword>
<keyword evidence="5 8" id="KW-0812">Transmembrane</keyword>
<comment type="similarity">
    <text evidence="2">Belongs to the binding-protein-dependent transport system permease family. FecCD subfamily.</text>
</comment>
<evidence type="ECO:0000256" key="1">
    <source>
        <dbReference type="ARBA" id="ARBA00004651"/>
    </source>
</evidence>
<dbReference type="OrthoDB" id="9782305at2"/>
<feature type="transmembrane region" description="Helical" evidence="8">
    <location>
        <begin position="127"/>
        <end position="144"/>
    </location>
</feature>
<dbReference type="CDD" id="cd06550">
    <property type="entry name" value="TM_ABC_iron-siderophores_like"/>
    <property type="match status" value="1"/>
</dbReference>
<feature type="transmembrane region" description="Helical" evidence="8">
    <location>
        <begin position="311"/>
        <end position="331"/>
    </location>
</feature>
<feature type="transmembrane region" description="Helical" evidence="8">
    <location>
        <begin position="12"/>
        <end position="33"/>
    </location>
</feature>
<evidence type="ECO:0000313" key="10">
    <source>
        <dbReference type="Proteomes" id="UP000006250"/>
    </source>
</evidence>
<dbReference type="RefSeq" id="WP_005993680.1">
    <property type="nucleotide sequence ID" value="NZ_AECZ01000012.1"/>
</dbReference>
<evidence type="ECO:0000256" key="2">
    <source>
        <dbReference type="ARBA" id="ARBA00007935"/>
    </source>
</evidence>
<dbReference type="PANTHER" id="PTHR30472">
    <property type="entry name" value="FERRIC ENTEROBACTIN TRANSPORT SYSTEM PERMEASE PROTEIN"/>
    <property type="match status" value="1"/>
</dbReference>
<dbReference type="Proteomes" id="UP000006250">
    <property type="component" value="Unassembled WGS sequence"/>
</dbReference>
<comment type="caution">
    <text evidence="9">The sequence shown here is derived from an EMBL/GenBank/DDBJ whole genome shotgun (WGS) entry which is preliminary data.</text>
</comment>
<evidence type="ECO:0000256" key="3">
    <source>
        <dbReference type="ARBA" id="ARBA00022448"/>
    </source>
</evidence>
<dbReference type="InterPro" id="IPR000522">
    <property type="entry name" value="ABC_transptr_permease_BtuC"/>
</dbReference>
<evidence type="ECO:0000256" key="6">
    <source>
        <dbReference type="ARBA" id="ARBA00022989"/>
    </source>
</evidence>
<dbReference type="InterPro" id="IPR037294">
    <property type="entry name" value="ABC_BtuC-like"/>
</dbReference>
<evidence type="ECO:0000256" key="4">
    <source>
        <dbReference type="ARBA" id="ARBA00022475"/>
    </source>
</evidence>
<protein>
    <submittedName>
        <fullName evidence="9">Transport system permease protein</fullName>
    </submittedName>
</protein>
<evidence type="ECO:0000256" key="7">
    <source>
        <dbReference type="ARBA" id="ARBA00023136"/>
    </source>
</evidence>
<dbReference type="Gene3D" id="1.10.3470.10">
    <property type="entry name" value="ABC transporter involved in vitamin B12 uptake, BtuC"/>
    <property type="match status" value="1"/>
</dbReference>
<dbReference type="FunFam" id="1.10.3470.10:FF:000001">
    <property type="entry name" value="Vitamin B12 ABC transporter permease BtuC"/>
    <property type="match status" value="1"/>
</dbReference>
<dbReference type="GO" id="GO:0005886">
    <property type="term" value="C:plasma membrane"/>
    <property type="evidence" value="ECO:0007669"/>
    <property type="project" value="UniProtKB-SubCell"/>
</dbReference>
<keyword evidence="4" id="KW-1003">Cell membrane</keyword>
<comment type="subcellular location">
    <subcellularLocation>
        <location evidence="1">Cell membrane</location>
        <topology evidence="1">Multi-pass membrane protein</topology>
    </subcellularLocation>
</comment>